<organism evidence="3 4">
    <name type="scientific">Eilatimonas milleporae</name>
    <dbReference type="NCBI Taxonomy" id="911205"/>
    <lineage>
        <taxon>Bacteria</taxon>
        <taxon>Pseudomonadati</taxon>
        <taxon>Pseudomonadota</taxon>
        <taxon>Alphaproteobacteria</taxon>
        <taxon>Kordiimonadales</taxon>
        <taxon>Kordiimonadaceae</taxon>
        <taxon>Eilatimonas</taxon>
    </lineage>
</organism>
<evidence type="ECO:0000256" key="2">
    <source>
        <dbReference type="SAM" id="MobiDB-lite"/>
    </source>
</evidence>
<dbReference type="AlphaFoldDB" id="A0A3M0CY42"/>
<sequence length="223" mass="24839">MAHMEQAMEPRVKLLPLLILVAAASFALRAVDIYAGLSVLTQPVEAQDDQESRQEGEAAGAEPVEAADPARQEPIVIGLPSNEELELITQLRERREMLDRREQSLDLQTQLLASTEKRINDKIVQLEVLEARIKDHLRLFEEREAAQLQSIVQVYEKMKAKEAAPRFEALNLQVQLDLVTRMKPSKVADLMSQMTPAAASRLTTELATLAQPPSLEEVQGGGR</sequence>
<proteinExistence type="predicted"/>
<name>A0A3M0CY42_9PROT</name>
<keyword evidence="3" id="KW-0966">Cell projection</keyword>
<keyword evidence="4" id="KW-1185">Reference proteome</keyword>
<gene>
    <name evidence="3" type="ORF">BXY39_1590</name>
</gene>
<dbReference type="EMBL" id="REFR01000010">
    <property type="protein sequence ID" value="RMB08943.1"/>
    <property type="molecule type" value="Genomic_DNA"/>
</dbReference>
<feature type="compositionally biased region" description="Low complexity" evidence="2">
    <location>
        <begin position="57"/>
        <end position="69"/>
    </location>
</feature>
<keyword evidence="3" id="KW-0969">Cilium</keyword>
<accession>A0A3M0CY42</accession>
<comment type="caution">
    <text evidence="3">The sequence shown here is derived from an EMBL/GenBank/DDBJ whole genome shotgun (WGS) entry which is preliminary data.</text>
</comment>
<reference evidence="3 4" key="1">
    <citation type="submission" date="2018-10" db="EMBL/GenBank/DDBJ databases">
        <title>Genomic Encyclopedia of Archaeal and Bacterial Type Strains, Phase II (KMG-II): from individual species to whole genera.</title>
        <authorList>
            <person name="Goeker M."/>
        </authorList>
    </citation>
    <scope>NUCLEOTIDE SEQUENCE [LARGE SCALE GENOMIC DNA]</scope>
    <source>
        <strain evidence="3 4">DSM 25217</strain>
    </source>
</reference>
<feature type="coiled-coil region" evidence="1">
    <location>
        <begin position="88"/>
        <end position="132"/>
    </location>
</feature>
<dbReference type="Proteomes" id="UP000271227">
    <property type="component" value="Unassembled WGS sequence"/>
</dbReference>
<evidence type="ECO:0000313" key="3">
    <source>
        <dbReference type="EMBL" id="RMB08943.1"/>
    </source>
</evidence>
<keyword evidence="1" id="KW-0175">Coiled coil</keyword>
<evidence type="ECO:0000313" key="4">
    <source>
        <dbReference type="Proteomes" id="UP000271227"/>
    </source>
</evidence>
<protein>
    <submittedName>
        <fullName evidence="3">Flagellar motility protein MotE (MotC chaperone)</fullName>
    </submittedName>
</protein>
<evidence type="ECO:0000256" key="1">
    <source>
        <dbReference type="SAM" id="Coils"/>
    </source>
</evidence>
<dbReference type="InParanoid" id="A0A3M0CY42"/>
<feature type="region of interest" description="Disordered" evidence="2">
    <location>
        <begin position="46"/>
        <end position="73"/>
    </location>
</feature>
<keyword evidence="3" id="KW-0282">Flagellum</keyword>